<feature type="binding site" evidence="16">
    <location>
        <position position="957"/>
    </location>
    <ligand>
        <name>ATP</name>
        <dbReference type="ChEBI" id="CHEBI:30616"/>
    </ligand>
</feature>
<dbReference type="InterPro" id="IPR001757">
    <property type="entry name" value="P_typ_ATPase"/>
</dbReference>
<evidence type="ECO:0000256" key="13">
    <source>
        <dbReference type="ARBA" id="ARBA00023136"/>
    </source>
</evidence>
<evidence type="ECO:0000256" key="1">
    <source>
        <dbReference type="ARBA" id="ARBA00004141"/>
    </source>
</evidence>
<dbReference type="PANTHER" id="PTHR24092:SF175">
    <property type="entry name" value="PHOSPHOLIPID-TRANSPORTING ATPASE"/>
    <property type="match status" value="1"/>
</dbReference>
<evidence type="ECO:0000256" key="16">
    <source>
        <dbReference type="PIRSR" id="PIRSR606539-2"/>
    </source>
</evidence>
<dbReference type="GO" id="GO:0005783">
    <property type="term" value="C:endoplasmic reticulum"/>
    <property type="evidence" value="ECO:0007669"/>
    <property type="project" value="TreeGrafter"/>
</dbReference>
<evidence type="ECO:0000256" key="14">
    <source>
        <dbReference type="ARBA" id="ARBA00034036"/>
    </source>
</evidence>
<dbReference type="InterPro" id="IPR036412">
    <property type="entry name" value="HAD-like_sf"/>
</dbReference>
<dbReference type="InterPro" id="IPR007135">
    <property type="entry name" value="Atg3/Atg10"/>
</dbReference>
<dbReference type="FunFam" id="3.40.50.1000:FF:000014">
    <property type="entry name" value="Phospholipid-transporting ATPase"/>
    <property type="match status" value="1"/>
</dbReference>
<dbReference type="NCBIfam" id="TIGR01652">
    <property type="entry name" value="ATPase-Plipid"/>
    <property type="match status" value="1"/>
</dbReference>
<dbReference type="Pfam" id="PF16212">
    <property type="entry name" value="PhoLip_ATPase_C"/>
    <property type="match status" value="1"/>
</dbReference>
<feature type="binding site" evidence="16">
    <location>
        <position position="661"/>
    </location>
    <ligand>
        <name>ATP</name>
        <dbReference type="ChEBI" id="CHEBI:30616"/>
    </ligand>
</feature>
<dbReference type="Gene3D" id="3.30.1460.50">
    <property type="match status" value="1"/>
</dbReference>
<dbReference type="EC" id="7.6.2.1" evidence="18"/>
<keyword evidence="23" id="KW-1185">Reference proteome</keyword>
<feature type="transmembrane region" description="Helical" evidence="18">
    <location>
        <begin position="463"/>
        <end position="482"/>
    </location>
</feature>
<dbReference type="PRINTS" id="PR00119">
    <property type="entry name" value="CATATPASE"/>
</dbReference>
<evidence type="ECO:0000256" key="10">
    <source>
        <dbReference type="ARBA" id="ARBA00022967"/>
    </source>
</evidence>
<dbReference type="Pfam" id="PF16209">
    <property type="entry name" value="PhoLip_ATPase_N"/>
    <property type="match status" value="1"/>
</dbReference>
<evidence type="ECO:0000256" key="6">
    <source>
        <dbReference type="ARBA" id="ARBA00022741"/>
    </source>
</evidence>
<keyword evidence="10 18" id="KW-1278">Translocase</keyword>
<feature type="binding site" evidence="16">
    <location>
        <position position="702"/>
    </location>
    <ligand>
        <name>ATP</name>
        <dbReference type="ChEBI" id="CHEBI:30616"/>
    </ligand>
</feature>
<feature type="transmembrane region" description="Helical" evidence="18">
    <location>
        <begin position="1087"/>
        <end position="1110"/>
    </location>
</feature>
<feature type="binding site" evidence="16">
    <location>
        <position position="838"/>
    </location>
    <ligand>
        <name>ATP</name>
        <dbReference type="ChEBI" id="CHEBI:30616"/>
    </ligand>
</feature>
<dbReference type="Pfam" id="PF03987">
    <property type="entry name" value="Autophagy_act_C"/>
    <property type="match status" value="1"/>
</dbReference>
<feature type="binding site" evidence="17">
    <location>
        <position position="538"/>
    </location>
    <ligand>
        <name>Mg(2+)</name>
        <dbReference type="ChEBI" id="CHEBI:18420"/>
    </ligand>
</feature>
<name>A0A9N8KWM5_CHRIL</name>
<sequence length="1245" mass="140585">MGSTTITIEKFLEAAAEFVKISDQIGDGWKLKENNTDPFKTHLRKDTFIQFEGDNITGLLKVEYVIFYSISYGVPSFSFNIWNSTGSLLSLDDIRKVSVIQINEKDFYSVITQQEHPVLQRPYFIVHPCHTETLLASFSSSSKNIIVTFLGLGNKVSAISETRQIEVGTTVEGDKLKHNKIKTSKYTMLMFIPKNLTEQFRRVVNFYFLIVTLISVVIDSPVSPFTSIAPLSFMVLVTAMKQGYEDWLRHRADNKVNNQIVEIVHKGVIKEVRNSSIAPGTLVRVRRGREVPADLVLLCSAGEKGKCYVTTANLDGETNLKTLRVPAPLVGYTPDILPQNMRIEVPHPVADLYTFYGRLDIPSMDSLPLTPDNLMLRGSRVKNTEWAIGCAIYTGEETKLALNSKYSGNKFSSCELAINGFLLFFILLLVFEMFVSLIAKLLIERGNPERDLYLGPGTPYPVPIGYLLQDLFSFLLLYYYIIPMSLYVTIELYKFTGALFIGWDKDLRCEETGRPAVANTSDLNEELGQVEVLFSDKTGTLTKNLMVFKACSIRGRMYEEKENRLYDVERSSEPVDALQTDIKFFFRILALCHAVQVSNEDMKKLSARFSGSGNLQLMNFFRRKKIKNPTSTNGLIDNVTWNSIINENGNNIDYQGSSPDEKALVEAAERIGVTFLGEEGNNLLLKIGEHTELYERLQVIEFTSERKRMSIILRDKDGKIWLFCKGAESSVFPLCKETTLIEDTDRDVTTFANRGLRTLAIAYREIPEEEYERVTEAIKRLDGKSADALQQVTLQYRVLEKQLTLVGATGVEDCLQDDVADTLASLRRAGVKTWVLTGDKIETAINVAQSCAHISENDRRMFLIGVEDNASLEAHLDECKRIINEPSYRDLTLVVDGTSMAHVLDTPFAQAFVEISLNCHAVLCCRLSPIQKAKIVRLIKNSPGQPITAAIGDGANDISMIQEAHVGFGIFGKEGHQAARSADFAFTKFSMIKKILLVMGHWYNQRLATLIHYFFYKNLVLGNIMFAFQICTVFSTQSVFDSMYLTFFNLIFTSVPCLILSVTEQRWPPDMLLSNPMLYRGIKKNKLMSWGHFLTWCLSATYHSVVIYMFTYLAVNSSVINPDGKPVDLWMFGASLFHLLMFVVSFKLWLQARYHTLMFVASIILSVLSYMIFNVVYSLVDSQIDGDVLGTYTRLLSSLSFFALNVVVVVTCLAPDYVVRLLSDKWGRSPLHKQPPPPQVFTTRL</sequence>
<keyword evidence="5 17" id="KW-0479">Metal-binding</keyword>
<keyword evidence="8 16" id="KW-0067">ATP-binding</keyword>
<feature type="transmembrane region" description="Helical" evidence="18">
    <location>
        <begin position="200"/>
        <end position="218"/>
    </location>
</feature>
<comment type="similarity">
    <text evidence="3 18">Belongs to the cation transport ATPase (P-type) (TC 3.A.3) family. Type IV subfamily.</text>
</comment>
<evidence type="ECO:0000256" key="15">
    <source>
        <dbReference type="PIRSR" id="PIRSR606539-1"/>
    </source>
</evidence>
<feature type="binding site" evidence="17">
    <location>
        <position position="957"/>
    </location>
    <ligand>
        <name>Mg(2+)</name>
        <dbReference type="ChEBI" id="CHEBI:18420"/>
    </ligand>
</feature>
<dbReference type="Gene3D" id="2.70.150.10">
    <property type="entry name" value="Calcium-transporting ATPase, cytoplasmic transduction domain A"/>
    <property type="match status" value="1"/>
</dbReference>
<feature type="binding site" evidence="16">
    <location>
        <position position="926"/>
    </location>
    <ligand>
        <name>ATP</name>
        <dbReference type="ChEBI" id="CHEBI:30616"/>
    </ligand>
</feature>
<evidence type="ECO:0000256" key="17">
    <source>
        <dbReference type="PIRSR" id="PIRSR606539-3"/>
    </source>
</evidence>
<accession>A0A9N8KWM5</accession>
<feature type="transmembrane region" description="Helical" evidence="18">
    <location>
        <begin position="1157"/>
        <end position="1179"/>
    </location>
</feature>
<evidence type="ECO:0000256" key="18">
    <source>
        <dbReference type="RuleBase" id="RU362033"/>
    </source>
</evidence>
<dbReference type="Pfam" id="PF00122">
    <property type="entry name" value="E1-E2_ATPase"/>
    <property type="match status" value="1"/>
</dbReference>
<comment type="cofactor">
    <cofactor evidence="17">
        <name>Mg(2+)</name>
        <dbReference type="ChEBI" id="CHEBI:18420"/>
    </cofactor>
</comment>
<dbReference type="NCBIfam" id="TIGR01494">
    <property type="entry name" value="ATPase_P-type"/>
    <property type="match status" value="1"/>
</dbReference>
<dbReference type="SUPFAM" id="SSF81665">
    <property type="entry name" value="Calcium ATPase, transmembrane domain M"/>
    <property type="match status" value="1"/>
</dbReference>
<dbReference type="InterPro" id="IPR023299">
    <property type="entry name" value="ATPase_P-typ_cyto_dom_N"/>
</dbReference>
<dbReference type="SUPFAM" id="SSF81660">
    <property type="entry name" value="Metal cation-transporting ATPase, ATP-binding domain N"/>
    <property type="match status" value="1"/>
</dbReference>
<keyword evidence="11 18" id="KW-1133">Transmembrane helix</keyword>
<keyword evidence="12" id="KW-0072">Autophagy</keyword>
<dbReference type="PROSITE" id="PS00154">
    <property type="entry name" value="ATPASE_E1_E2"/>
    <property type="match status" value="1"/>
</dbReference>
<keyword evidence="13 18" id="KW-0472">Membrane</keyword>
<feature type="binding site" evidence="16">
    <location>
        <position position="757"/>
    </location>
    <ligand>
        <name>ATP</name>
        <dbReference type="ChEBI" id="CHEBI:30616"/>
    </ligand>
</feature>
<dbReference type="GO" id="GO:0019787">
    <property type="term" value="F:ubiquitin-like protein transferase activity"/>
    <property type="evidence" value="ECO:0007669"/>
    <property type="project" value="InterPro"/>
</dbReference>
<feature type="domain" description="P-type ATPase N-terminal" evidence="20">
    <location>
        <begin position="175"/>
        <end position="228"/>
    </location>
</feature>
<dbReference type="InterPro" id="IPR018303">
    <property type="entry name" value="ATPase_P-typ_P_site"/>
</dbReference>
<evidence type="ECO:0000256" key="7">
    <source>
        <dbReference type="ARBA" id="ARBA00022786"/>
    </source>
</evidence>
<dbReference type="GO" id="GO:0016887">
    <property type="term" value="F:ATP hydrolysis activity"/>
    <property type="evidence" value="ECO:0007669"/>
    <property type="project" value="InterPro"/>
</dbReference>
<feature type="binding site" evidence="16">
    <location>
        <position position="837"/>
    </location>
    <ligand>
        <name>ATP</name>
        <dbReference type="ChEBI" id="CHEBI:30616"/>
    </ligand>
</feature>
<proteinExistence type="inferred from homology"/>
<keyword evidence="4 18" id="KW-0812">Transmembrane</keyword>
<dbReference type="SFLD" id="SFLDS00003">
    <property type="entry name" value="Haloacid_Dehalogenase"/>
    <property type="match status" value="1"/>
</dbReference>
<evidence type="ECO:0000256" key="4">
    <source>
        <dbReference type="ARBA" id="ARBA00022692"/>
    </source>
</evidence>
<feature type="transmembrane region" description="Helical" evidence="18">
    <location>
        <begin position="1130"/>
        <end position="1150"/>
    </location>
</feature>
<comment type="catalytic activity">
    <reaction evidence="14 18">
        <text>ATP + H2O + phospholipidSide 1 = ADP + phosphate + phospholipidSide 2.</text>
        <dbReference type="EC" id="7.6.2.1"/>
    </reaction>
</comment>
<dbReference type="GO" id="GO:0000287">
    <property type="term" value="F:magnesium ion binding"/>
    <property type="evidence" value="ECO:0007669"/>
    <property type="project" value="UniProtKB-UniRule"/>
</dbReference>
<dbReference type="InterPro" id="IPR006539">
    <property type="entry name" value="P-type_ATPase_IV"/>
</dbReference>
<dbReference type="GO" id="GO:0140326">
    <property type="term" value="F:ATPase-coupled intramembrane lipid transporter activity"/>
    <property type="evidence" value="ECO:0007669"/>
    <property type="project" value="UniProtKB-EC"/>
</dbReference>
<feature type="binding site" evidence="16">
    <location>
        <position position="536"/>
    </location>
    <ligand>
        <name>ATP</name>
        <dbReference type="ChEBI" id="CHEBI:30616"/>
    </ligand>
</feature>
<evidence type="ECO:0000256" key="2">
    <source>
        <dbReference type="ARBA" id="ARBA00004308"/>
    </source>
</evidence>
<dbReference type="GO" id="GO:0005524">
    <property type="term" value="F:ATP binding"/>
    <property type="evidence" value="ECO:0007669"/>
    <property type="project" value="UniProtKB-UniRule"/>
</dbReference>
<evidence type="ECO:0000259" key="20">
    <source>
        <dbReference type="Pfam" id="PF16209"/>
    </source>
</evidence>
<evidence type="ECO:0000256" key="9">
    <source>
        <dbReference type="ARBA" id="ARBA00022842"/>
    </source>
</evidence>
<keyword evidence="7" id="KW-0833">Ubl conjugation pathway</keyword>
<evidence type="ECO:0000256" key="8">
    <source>
        <dbReference type="ARBA" id="ARBA00022840"/>
    </source>
</evidence>
<feature type="binding site" evidence="17">
    <location>
        <position position="536"/>
    </location>
    <ligand>
        <name>Mg(2+)</name>
        <dbReference type="ChEBI" id="CHEBI:18420"/>
    </ligand>
</feature>
<dbReference type="InterPro" id="IPR032630">
    <property type="entry name" value="P_typ_ATPase_c"/>
</dbReference>
<reference evidence="22" key="1">
    <citation type="submission" date="2021-12" db="EMBL/GenBank/DDBJ databases">
        <authorList>
            <person name="King R."/>
        </authorList>
    </citation>
    <scope>NUCLEOTIDE SEQUENCE</scope>
</reference>
<feature type="binding site" evidence="16">
    <location>
        <position position="725"/>
    </location>
    <ligand>
        <name>ATP</name>
        <dbReference type="ChEBI" id="CHEBI:30616"/>
    </ligand>
</feature>
<feature type="transmembrane region" description="Helical" evidence="18">
    <location>
        <begin position="1199"/>
        <end position="1219"/>
    </location>
</feature>
<evidence type="ECO:0000256" key="5">
    <source>
        <dbReference type="ARBA" id="ARBA00022723"/>
    </source>
</evidence>
<evidence type="ECO:0000313" key="22">
    <source>
        <dbReference type="EMBL" id="CAD0199658.1"/>
    </source>
</evidence>
<dbReference type="Gene3D" id="3.40.50.1000">
    <property type="entry name" value="HAD superfamily/HAD-like"/>
    <property type="match status" value="1"/>
</dbReference>
<comment type="subcellular location">
    <subcellularLocation>
        <location evidence="2">Endomembrane system</location>
    </subcellularLocation>
    <subcellularLocation>
        <location evidence="1 18">Membrane</location>
        <topology evidence="1 18">Multi-pass membrane protein</topology>
    </subcellularLocation>
</comment>
<dbReference type="Pfam" id="PF13246">
    <property type="entry name" value="Cation_ATPase"/>
    <property type="match status" value="1"/>
</dbReference>
<organism evidence="22 23">
    <name type="scientific">Chrysodeixis includens</name>
    <name type="common">Soybean looper</name>
    <name type="synonym">Pseudoplusia includens</name>
    <dbReference type="NCBI Taxonomy" id="689277"/>
    <lineage>
        <taxon>Eukaryota</taxon>
        <taxon>Metazoa</taxon>
        <taxon>Ecdysozoa</taxon>
        <taxon>Arthropoda</taxon>
        <taxon>Hexapoda</taxon>
        <taxon>Insecta</taxon>
        <taxon>Pterygota</taxon>
        <taxon>Neoptera</taxon>
        <taxon>Endopterygota</taxon>
        <taxon>Lepidoptera</taxon>
        <taxon>Glossata</taxon>
        <taxon>Ditrysia</taxon>
        <taxon>Noctuoidea</taxon>
        <taxon>Noctuidae</taxon>
        <taxon>Plusiinae</taxon>
        <taxon>Chrysodeixis</taxon>
    </lineage>
</organism>
<dbReference type="InterPro" id="IPR044492">
    <property type="entry name" value="P_typ_ATPase_HD_dom"/>
</dbReference>
<feature type="binding site" evidence="16">
    <location>
        <position position="932"/>
    </location>
    <ligand>
        <name>ATP</name>
        <dbReference type="ChEBI" id="CHEBI:30616"/>
    </ligand>
</feature>
<dbReference type="EMBL" id="LR824014">
    <property type="protein sequence ID" value="CAD0199658.1"/>
    <property type="molecule type" value="Genomic_DNA"/>
</dbReference>
<evidence type="ECO:0000259" key="21">
    <source>
        <dbReference type="Pfam" id="PF16212"/>
    </source>
</evidence>
<evidence type="ECO:0000259" key="19">
    <source>
        <dbReference type="Pfam" id="PF00122"/>
    </source>
</evidence>
<dbReference type="SFLD" id="SFLDG00002">
    <property type="entry name" value="C1.7:_P-type_atpase_like"/>
    <property type="match status" value="1"/>
</dbReference>
<dbReference type="SFLD" id="SFLDF00027">
    <property type="entry name" value="p-type_atpase"/>
    <property type="match status" value="1"/>
</dbReference>
<protein>
    <recommendedName>
        <fullName evidence="18">Phospholipid-transporting ATPase</fullName>
        <ecNumber evidence="18">7.6.2.1</ecNumber>
    </recommendedName>
</protein>
<dbReference type="SUPFAM" id="SSF81653">
    <property type="entry name" value="Calcium ATPase, transduction domain A"/>
    <property type="match status" value="1"/>
</dbReference>
<keyword evidence="6 16" id="KW-0547">Nucleotide-binding</keyword>
<dbReference type="InterPro" id="IPR059000">
    <property type="entry name" value="ATPase_P-type_domA"/>
</dbReference>
<dbReference type="Gene3D" id="3.40.1110.10">
    <property type="entry name" value="Calcium-transporting ATPase, cytoplasmic domain N"/>
    <property type="match status" value="1"/>
</dbReference>
<dbReference type="OrthoDB" id="377733at2759"/>
<feature type="transmembrane region" description="Helical" evidence="18">
    <location>
        <begin position="416"/>
        <end position="443"/>
    </location>
</feature>
<feature type="active site" description="4-aspartylphosphate intermediate" evidence="15">
    <location>
        <position position="536"/>
    </location>
</feature>
<evidence type="ECO:0000256" key="3">
    <source>
        <dbReference type="ARBA" id="ARBA00008109"/>
    </source>
</evidence>
<feature type="transmembrane region" description="Helical" evidence="18">
    <location>
        <begin position="1042"/>
        <end position="1062"/>
    </location>
</feature>
<dbReference type="InterPro" id="IPR023298">
    <property type="entry name" value="ATPase_P-typ_TM_dom_sf"/>
</dbReference>
<gene>
    <name evidence="22" type="ORF">CINC_LOCUS1351</name>
</gene>
<dbReference type="AlphaFoldDB" id="A0A9N8KWM5"/>
<dbReference type="InterPro" id="IPR032631">
    <property type="entry name" value="P-type_ATPase_N"/>
</dbReference>
<dbReference type="Proteomes" id="UP001154114">
    <property type="component" value="Chromosome 11"/>
</dbReference>
<feature type="binding site" evidence="16">
    <location>
        <position position="537"/>
    </location>
    <ligand>
        <name>ATP</name>
        <dbReference type="ChEBI" id="CHEBI:30616"/>
    </ligand>
</feature>
<evidence type="ECO:0000256" key="12">
    <source>
        <dbReference type="ARBA" id="ARBA00023006"/>
    </source>
</evidence>
<keyword evidence="9 17" id="KW-0460">Magnesium</keyword>
<dbReference type="GO" id="GO:0006914">
    <property type="term" value="P:autophagy"/>
    <property type="evidence" value="ECO:0007669"/>
    <property type="project" value="UniProtKB-KW"/>
</dbReference>
<dbReference type="InterPro" id="IPR008250">
    <property type="entry name" value="ATPase_P-typ_transduc_dom_A_sf"/>
</dbReference>
<evidence type="ECO:0000256" key="11">
    <source>
        <dbReference type="ARBA" id="ARBA00022989"/>
    </source>
</evidence>
<feature type="binding site" evidence="16">
    <location>
        <position position="538"/>
    </location>
    <ligand>
        <name>ATP</name>
        <dbReference type="ChEBI" id="CHEBI:30616"/>
    </ligand>
</feature>
<feature type="domain" description="P-type ATPase C-terminal" evidence="21">
    <location>
        <begin position="979"/>
        <end position="1224"/>
    </location>
</feature>
<evidence type="ECO:0000313" key="23">
    <source>
        <dbReference type="Proteomes" id="UP001154114"/>
    </source>
</evidence>
<feature type="binding site" evidence="16">
    <location>
        <position position="956"/>
    </location>
    <ligand>
        <name>ATP</name>
        <dbReference type="ChEBI" id="CHEBI:30616"/>
    </ligand>
</feature>
<feature type="binding site" evidence="17">
    <location>
        <position position="953"/>
    </location>
    <ligand>
        <name>Mg(2+)</name>
        <dbReference type="ChEBI" id="CHEBI:18420"/>
    </ligand>
</feature>
<feature type="binding site" evidence="16">
    <location>
        <position position="839"/>
    </location>
    <ligand>
        <name>ATP</name>
        <dbReference type="ChEBI" id="CHEBI:30616"/>
    </ligand>
</feature>
<dbReference type="GO" id="GO:0005886">
    <property type="term" value="C:plasma membrane"/>
    <property type="evidence" value="ECO:0007669"/>
    <property type="project" value="TreeGrafter"/>
</dbReference>
<dbReference type="PANTHER" id="PTHR24092">
    <property type="entry name" value="PROBABLE PHOSPHOLIPID-TRANSPORTING ATPASE"/>
    <property type="match status" value="1"/>
</dbReference>
<dbReference type="GO" id="GO:0045332">
    <property type="term" value="P:phospholipid translocation"/>
    <property type="evidence" value="ECO:0007669"/>
    <property type="project" value="TreeGrafter"/>
</dbReference>
<feature type="domain" description="P-type ATPase A" evidence="19">
    <location>
        <begin position="258"/>
        <end position="321"/>
    </location>
</feature>
<dbReference type="SUPFAM" id="SSF56784">
    <property type="entry name" value="HAD-like"/>
    <property type="match status" value="1"/>
</dbReference>
<dbReference type="InterPro" id="IPR023214">
    <property type="entry name" value="HAD_sf"/>
</dbReference>